<dbReference type="PANTHER" id="PTHR22989">
    <property type="entry name" value="UNCHARACTERIZED DUF13 C.ELEGANS"/>
    <property type="match status" value="1"/>
</dbReference>
<reference evidence="2" key="1">
    <citation type="submission" date="2012-09" db="EMBL/GenBank/DDBJ databases">
        <authorList>
            <person name="Martin A.A."/>
        </authorList>
    </citation>
    <scope>NUCLEOTIDE SEQUENCE</scope>
</reference>
<keyword evidence="2" id="KW-1185">Reference proteome</keyword>
<proteinExistence type="predicted"/>
<dbReference type="AlphaFoldDB" id="A0A0K0DN62"/>
<evidence type="ECO:0000259" key="1">
    <source>
        <dbReference type="Pfam" id="PF05050"/>
    </source>
</evidence>
<sequence length="407" mass="47193">CVISIHVRKYVKFQNEPSIIVTLGIGHDTTAEEKLLKVLPKSSKFYGVDPVHEVNEELYAKFGKFFPFAVGGKSKVSLASVFANGSYVDREVIHIEFVHFLLLLGHKVYDDIWIDAEGAEYELFPYFYRGGELDHSGITVCQFNIELQNLFKRKCVISIHVRRYVKFQNEPSIIVTLGIGQDTTAEEAILKVLPKSSKFYGVDPVHEVNEELYAKFGKFFPFAVGGKSKVSLASVFANGSYVDREVIHIEFVHFLLLLGHKVYDDIWIDAEGAEYELFPYFYRGGELDRSGITVCQFNIEVHIPDDPKKEMFRKFILTMLHNNRYAFFRIVLGFNIRLYFLNFSDSRCVHSPDDPKKEMFRKFILTMLHDNRYAFFRIVQASHIRLYFLNFSDSRCVSKYIFRQSTS</sequence>
<feature type="domain" description="Methyltransferase FkbM" evidence="1">
    <location>
        <begin position="175"/>
        <end position="325"/>
    </location>
</feature>
<dbReference type="Proteomes" id="UP000035642">
    <property type="component" value="Unassembled WGS sequence"/>
</dbReference>
<dbReference type="Pfam" id="PF05050">
    <property type="entry name" value="Methyltransf_21"/>
    <property type="match status" value="2"/>
</dbReference>
<name>A0A0K0DN62_ANGCA</name>
<feature type="domain" description="Methyltransferase FkbM" evidence="1">
    <location>
        <begin position="19"/>
        <end position="160"/>
    </location>
</feature>
<dbReference type="InterPro" id="IPR006342">
    <property type="entry name" value="FkbM_mtfrase"/>
</dbReference>
<dbReference type="WBParaSite" id="ACAC_0001318701-mRNA-1">
    <property type="protein sequence ID" value="ACAC_0001318701-mRNA-1"/>
    <property type="gene ID" value="ACAC_0001318701"/>
</dbReference>
<protein>
    <submittedName>
        <fullName evidence="3">Methyltransf_21 domain-containing protein</fullName>
    </submittedName>
</protein>
<evidence type="ECO:0000313" key="3">
    <source>
        <dbReference type="WBParaSite" id="ACAC_0001318701-mRNA-1"/>
    </source>
</evidence>
<evidence type="ECO:0000313" key="2">
    <source>
        <dbReference type="Proteomes" id="UP000035642"/>
    </source>
</evidence>
<dbReference type="PANTHER" id="PTHR22989:SF3">
    <property type="entry name" value="METHYLTRANSFERASE FKBM DOMAIN-CONTAINING PROTEIN"/>
    <property type="match status" value="1"/>
</dbReference>
<reference evidence="3" key="2">
    <citation type="submission" date="2017-02" db="UniProtKB">
        <authorList>
            <consortium name="WormBaseParasite"/>
        </authorList>
    </citation>
    <scope>IDENTIFICATION</scope>
</reference>
<accession>A0A0K0DN62</accession>
<organism evidence="2 3">
    <name type="scientific">Angiostrongylus cantonensis</name>
    <name type="common">Rat lungworm</name>
    <dbReference type="NCBI Taxonomy" id="6313"/>
    <lineage>
        <taxon>Eukaryota</taxon>
        <taxon>Metazoa</taxon>
        <taxon>Ecdysozoa</taxon>
        <taxon>Nematoda</taxon>
        <taxon>Chromadorea</taxon>
        <taxon>Rhabditida</taxon>
        <taxon>Rhabditina</taxon>
        <taxon>Rhabditomorpha</taxon>
        <taxon>Strongyloidea</taxon>
        <taxon>Metastrongylidae</taxon>
        <taxon>Angiostrongylus</taxon>
    </lineage>
</organism>
<dbReference type="STRING" id="6313.A0A0K0DN62"/>